<sequence length="277" mass="29940">MNTKAARRAGDGGIRPRFTLAHGLAVSLLLHGALGLTWLAAGRAAPPPPQRAPLMVELFGMVSDRQVQERQAGSEADRPAEAPQDAVPPAPEEPIQQEVAVAKEETPEEEVAEEPEAEKEAPEKPPEYTAPSPVQVEKPKKVAKAKPQAQARPARQAVAPTPPAKRDQEARIQQTIQARETEADMLRRYVSEVSKTIAGHLVYPPAALKAGYVGNPMIRLTITESGDIQPGSLAIEKSSGYAMLDDNALQAAQASAPFPRPPRRIQVKTRLFFREDG</sequence>
<dbReference type="Gene3D" id="3.30.1150.10">
    <property type="match status" value="1"/>
</dbReference>
<dbReference type="InterPro" id="IPR006260">
    <property type="entry name" value="TonB/TolA_C"/>
</dbReference>
<proteinExistence type="inferred from homology"/>
<evidence type="ECO:0000256" key="5">
    <source>
        <dbReference type="ARBA" id="ARBA00022519"/>
    </source>
</evidence>
<keyword evidence="7" id="KW-0653">Protein transport</keyword>
<organism evidence="12 13">
    <name type="scientific">Pollutimonas bauzanensis</name>
    <dbReference type="NCBI Taxonomy" id="658167"/>
    <lineage>
        <taxon>Bacteria</taxon>
        <taxon>Pseudomonadati</taxon>
        <taxon>Pseudomonadota</taxon>
        <taxon>Betaproteobacteria</taxon>
        <taxon>Burkholderiales</taxon>
        <taxon>Alcaligenaceae</taxon>
        <taxon>Pollutimonas</taxon>
    </lineage>
</organism>
<gene>
    <name evidence="12" type="ORF">SAMN04488135_102550</name>
</gene>
<dbReference type="GO" id="GO:0055085">
    <property type="term" value="P:transmembrane transport"/>
    <property type="evidence" value="ECO:0007669"/>
    <property type="project" value="InterPro"/>
</dbReference>
<accession>A0A1M5RE96</accession>
<comment type="similarity">
    <text evidence="2">Belongs to the TonB family.</text>
</comment>
<keyword evidence="9" id="KW-0472">Membrane</keyword>
<dbReference type="GO" id="GO:0098797">
    <property type="term" value="C:plasma membrane protein complex"/>
    <property type="evidence" value="ECO:0007669"/>
    <property type="project" value="TreeGrafter"/>
</dbReference>
<keyword evidence="8" id="KW-1133">Transmembrane helix</keyword>
<feature type="compositionally biased region" description="Low complexity" evidence="10">
    <location>
        <begin position="145"/>
        <end position="159"/>
    </location>
</feature>
<evidence type="ECO:0000256" key="1">
    <source>
        <dbReference type="ARBA" id="ARBA00004383"/>
    </source>
</evidence>
<dbReference type="EMBL" id="FQXE01000002">
    <property type="protein sequence ID" value="SHH24571.1"/>
    <property type="molecule type" value="Genomic_DNA"/>
</dbReference>
<feature type="domain" description="TonB C-terminal" evidence="11">
    <location>
        <begin position="188"/>
        <end position="277"/>
    </location>
</feature>
<evidence type="ECO:0000256" key="9">
    <source>
        <dbReference type="ARBA" id="ARBA00023136"/>
    </source>
</evidence>
<dbReference type="GO" id="GO:0031992">
    <property type="term" value="F:energy transducer activity"/>
    <property type="evidence" value="ECO:0007669"/>
    <property type="project" value="TreeGrafter"/>
</dbReference>
<evidence type="ECO:0000256" key="10">
    <source>
        <dbReference type="SAM" id="MobiDB-lite"/>
    </source>
</evidence>
<evidence type="ECO:0000256" key="3">
    <source>
        <dbReference type="ARBA" id="ARBA00022448"/>
    </source>
</evidence>
<name>A0A1M5RE96_9BURK</name>
<evidence type="ECO:0000256" key="4">
    <source>
        <dbReference type="ARBA" id="ARBA00022475"/>
    </source>
</evidence>
<evidence type="ECO:0000256" key="6">
    <source>
        <dbReference type="ARBA" id="ARBA00022692"/>
    </source>
</evidence>
<evidence type="ECO:0000256" key="2">
    <source>
        <dbReference type="ARBA" id="ARBA00006555"/>
    </source>
</evidence>
<keyword evidence="3" id="KW-0813">Transport</keyword>
<dbReference type="RefSeq" id="WP_073102144.1">
    <property type="nucleotide sequence ID" value="NZ_FQXE01000002.1"/>
</dbReference>
<dbReference type="InterPro" id="IPR037682">
    <property type="entry name" value="TonB_C"/>
</dbReference>
<dbReference type="SUPFAM" id="SSF74653">
    <property type="entry name" value="TolA/TonB C-terminal domain"/>
    <property type="match status" value="1"/>
</dbReference>
<dbReference type="PROSITE" id="PS52015">
    <property type="entry name" value="TONB_CTD"/>
    <property type="match status" value="1"/>
</dbReference>
<dbReference type="Pfam" id="PF03544">
    <property type="entry name" value="TonB_C"/>
    <property type="match status" value="1"/>
</dbReference>
<dbReference type="PANTHER" id="PTHR33446:SF2">
    <property type="entry name" value="PROTEIN TONB"/>
    <property type="match status" value="1"/>
</dbReference>
<evidence type="ECO:0000313" key="12">
    <source>
        <dbReference type="EMBL" id="SHH24571.1"/>
    </source>
</evidence>
<keyword evidence="4" id="KW-1003">Cell membrane</keyword>
<dbReference type="InterPro" id="IPR051045">
    <property type="entry name" value="TonB-dependent_transducer"/>
</dbReference>
<comment type="subcellular location">
    <subcellularLocation>
        <location evidence="1">Cell inner membrane</location>
        <topology evidence="1">Single-pass membrane protein</topology>
        <orientation evidence="1">Periplasmic side</orientation>
    </subcellularLocation>
</comment>
<dbReference type="GO" id="GO:0015031">
    <property type="term" value="P:protein transport"/>
    <property type="evidence" value="ECO:0007669"/>
    <property type="project" value="UniProtKB-KW"/>
</dbReference>
<keyword evidence="6" id="KW-0812">Transmembrane</keyword>
<evidence type="ECO:0000256" key="7">
    <source>
        <dbReference type="ARBA" id="ARBA00022927"/>
    </source>
</evidence>
<evidence type="ECO:0000256" key="8">
    <source>
        <dbReference type="ARBA" id="ARBA00022989"/>
    </source>
</evidence>
<keyword evidence="13" id="KW-1185">Reference proteome</keyword>
<dbReference type="Proteomes" id="UP000184226">
    <property type="component" value="Unassembled WGS sequence"/>
</dbReference>
<dbReference type="STRING" id="658167.SAMN04488135_102550"/>
<evidence type="ECO:0000259" key="11">
    <source>
        <dbReference type="PROSITE" id="PS52015"/>
    </source>
</evidence>
<feature type="compositionally biased region" description="Acidic residues" evidence="10">
    <location>
        <begin position="106"/>
        <end position="117"/>
    </location>
</feature>
<keyword evidence="5" id="KW-0997">Cell inner membrane</keyword>
<feature type="region of interest" description="Disordered" evidence="10">
    <location>
        <begin position="66"/>
        <end position="170"/>
    </location>
</feature>
<evidence type="ECO:0000313" key="13">
    <source>
        <dbReference type="Proteomes" id="UP000184226"/>
    </source>
</evidence>
<dbReference type="OrthoDB" id="8690249at2"/>
<reference evidence="12 13" key="1">
    <citation type="submission" date="2016-11" db="EMBL/GenBank/DDBJ databases">
        <authorList>
            <person name="Jaros S."/>
            <person name="Januszkiewicz K."/>
            <person name="Wedrychowicz H."/>
        </authorList>
    </citation>
    <scope>NUCLEOTIDE SEQUENCE [LARGE SCALE GENOMIC DNA]</scope>
    <source>
        <strain evidence="12 13">CGMCC 1.10190</strain>
    </source>
</reference>
<protein>
    <submittedName>
        <fullName evidence="12">TonB protein C-terminal</fullName>
    </submittedName>
</protein>
<dbReference type="PANTHER" id="PTHR33446">
    <property type="entry name" value="PROTEIN TONB-RELATED"/>
    <property type="match status" value="1"/>
</dbReference>
<dbReference type="NCBIfam" id="TIGR01352">
    <property type="entry name" value="tonB_Cterm"/>
    <property type="match status" value="1"/>
</dbReference>
<dbReference type="AlphaFoldDB" id="A0A1M5RE96"/>